<dbReference type="AlphaFoldDB" id="A0A7C0VCU7"/>
<dbReference type="Proteomes" id="UP000885847">
    <property type="component" value="Unassembled WGS sequence"/>
</dbReference>
<dbReference type="PRINTS" id="PR00679">
    <property type="entry name" value="PROHIBITIN"/>
</dbReference>
<dbReference type="Gene3D" id="3.30.479.30">
    <property type="entry name" value="Band 7 domain"/>
    <property type="match status" value="1"/>
</dbReference>
<evidence type="ECO:0000256" key="2">
    <source>
        <dbReference type="ARBA" id="ARBA00023136"/>
    </source>
</evidence>
<dbReference type="GO" id="GO:0007005">
    <property type="term" value="P:mitochondrion organization"/>
    <property type="evidence" value="ECO:0007669"/>
    <property type="project" value="TreeGrafter"/>
</dbReference>
<feature type="domain" description="Band 7" evidence="5">
    <location>
        <begin position="43"/>
        <end position="217"/>
    </location>
</feature>
<dbReference type="SUPFAM" id="SSF117892">
    <property type="entry name" value="Band 7/SPFH domain"/>
    <property type="match status" value="1"/>
</dbReference>
<keyword evidence="4" id="KW-0812">Transmembrane</keyword>
<evidence type="ECO:0000313" key="6">
    <source>
        <dbReference type="EMBL" id="HDI82558.1"/>
    </source>
</evidence>
<keyword evidence="4" id="KW-1133">Transmembrane helix</keyword>
<comment type="caution">
    <text evidence="6">The sequence shown here is derived from an EMBL/GenBank/DDBJ whole genome shotgun (WGS) entry which is preliminary data.</text>
</comment>
<evidence type="ECO:0000256" key="3">
    <source>
        <dbReference type="SAM" id="Coils"/>
    </source>
</evidence>
<dbReference type="SMART" id="SM00244">
    <property type="entry name" value="PHB"/>
    <property type="match status" value="1"/>
</dbReference>
<evidence type="ECO:0000259" key="5">
    <source>
        <dbReference type="SMART" id="SM00244"/>
    </source>
</evidence>
<dbReference type="InterPro" id="IPR036013">
    <property type="entry name" value="Band_7/SPFH_dom_sf"/>
</dbReference>
<reference evidence="6" key="1">
    <citation type="journal article" date="2020" name="mSystems">
        <title>Genome- and Community-Level Interaction Insights into Carbon Utilization and Element Cycling Functions of Hydrothermarchaeota in Hydrothermal Sediment.</title>
        <authorList>
            <person name="Zhou Z."/>
            <person name="Liu Y."/>
            <person name="Xu W."/>
            <person name="Pan J."/>
            <person name="Luo Z.H."/>
            <person name="Li M."/>
        </authorList>
    </citation>
    <scope>NUCLEOTIDE SEQUENCE [LARGE SCALE GENOMIC DNA]</scope>
    <source>
        <strain evidence="6">HyVt-102</strain>
    </source>
</reference>
<dbReference type="CDD" id="cd03401">
    <property type="entry name" value="SPFH_prohibitin"/>
    <property type="match status" value="1"/>
</dbReference>
<keyword evidence="3" id="KW-0175">Coiled coil</keyword>
<dbReference type="Pfam" id="PF01145">
    <property type="entry name" value="Band_7"/>
    <property type="match status" value="1"/>
</dbReference>
<comment type="subcellular location">
    <subcellularLocation>
        <location evidence="1">Membrane</location>
    </subcellularLocation>
</comment>
<protein>
    <submittedName>
        <fullName evidence="6">Prohibitin family protein</fullName>
    </submittedName>
</protein>
<name>A0A7C0VCU7_UNCW3</name>
<sequence>MLIFLTIIALIVGLIFLLGGFEGRLKGFSFIPFALAGIFFILAMVRLVGPGEVGVQILFGKVKEEVLHSGLHLVNPLVTIEKMSIRTQEYTMSKKREEGLVRGDDAITALTKEGLSVDLDVTVWFHLQPETAWKVYRDIGEDYVKKIVRPAIRTSIRNVAATYSVNDIYSSNREKVSKEIFDELVQNLKPRGIIVENVLLRNVSLPPKVKNAIDEKIAAEQEAQKMKYVLQKEEQEAKRKRIEAEGIARAQRIIANSLTNSYLQWYYIQTLKELINSPNNTVIIAPFDKNLTPLLQIPTGNK</sequence>
<evidence type="ECO:0000256" key="1">
    <source>
        <dbReference type="ARBA" id="ARBA00004370"/>
    </source>
</evidence>
<feature type="transmembrane region" description="Helical" evidence="4">
    <location>
        <begin position="30"/>
        <end position="49"/>
    </location>
</feature>
<dbReference type="GO" id="GO:0016020">
    <property type="term" value="C:membrane"/>
    <property type="evidence" value="ECO:0007669"/>
    <property type="project" value="UniProtKB-SubCell"/>
</dbReference>
<feature type="coiled-coil region" evidence="3">
    <location>
        <begin position="216"/>
        <end position="250"/>
    </location>
</feature>
<dbReference type="PANTHER" id="PTHR23222:SF1">
    <property type="entry name" value="PROHIBITIN-2"/>
    <property type="match status" value="1"/>
</dbReference>
<keyword evidence="2 4" id="KW-0472">Membrane</keyword>
<dbReference type="PANTHER" id="PTHR23222">
    <property type="entry name" value="PROHIBITIN"/>
    <property type="match status" value="1"/>
</dbReference>
<organism evidence="6">
    <name type="scientific">candidate division WOR-3 bacterium</name>
    <dbReference type="NCBI Taxonomy" id="2052148"/>
    <lineage>
        <taxon>Bacteria</taxon>
        <taxon>Bacteria division WOR-3</taxon>
    </lineage>
</organism>
<dbReference type="InterPro" id="IPR000163">
    <property type="entry name" value="Prohibitin"/>
</dbReference>
<gene>
    <name evidence="6" type="ORF">ENF18_02050</name>
</gene>
<accession>A0A7C0VCU7</accession>
<dbReference type="InterPro" id="IPR001107">
    <property type="entry name" value="Band_7"/>
</dbReference>
<dbReference type="EMBL" id="DQWE01000092">
    <property type="protein sequence ID" value="HDI82558.1"/>
    <property type="molecule type" value="Genomic_DNA"/>
</dbReference>
<evidence type="ECO:0000256" key="4">
    <source>
        <dbReference type="SAM" id="Phobius"/>
    </source>
</evidence>
<proteinExistence type="predicted"/>